<evidence type="ECO:0000313" key="2">
    <source>
        <dbReference type="EMBL" id="SOD94658.1"/>
    </source>
</evidence>
<feature type="region of interest" description="Disordered" evidence="1">
    <location>
        <begin position="21"/>
        <end position="67"/>
    </location>
</feature>
<dbReference type="RefSeq" id="WP_097182689.1">
    <property type="nucleotide sequence ID" value="NZ_OCNK01000001.1"/>
</dbReference>
<dbReference type="EMBL" id="OCNK01000001">
    <property type="protein sequence ID" value="SOD94658.1"/>
    <property type="molecule type" value="Genomic_DNA"/>
</dbReference>
<evidence type="ECO:0000256" key="1">
    <source>
        <dbReference type="SAM" id="MobiDB-lite"/>
    </source>
</evidence>
<name>A0A286GGN1_9ACTN</name>
<reference evidence="3" key="1">
    <citation type="submission" date="2017-09" db="EMBL/GenBank/DDBJ databases">
        <authorList>
            <person name="Varghese N."/>
            <person name="Submissions S."/>
        </authorList>
    </citation>
    <scope>NUCLEOTIDE SEQUENCE [LARGE SCALE GENOMIC DNA]</scope>
    <source>
        <strain evidence="3">DSM 44270</strain>
    </source>
</reference>
<gene>
    <name evidence="2" type="ORF">SAMN06272739_0949</name>
</gene>
<evidence type="ECO:0000313" key="3">
    <source>
        <dbReference type="Proteomes" id="UP000219482"/>
    </source>
</evidence>
<sequence>MVRVRPVLLLVGTLLVATGCAERSPSGAPSPDDAPPFVTLQPMPPEPDPFPEDGLLPDGQLSPEELGAQPIPHEQFTFTERLHALAGESPDFGVLDARDRSVLVLRWFGDLPTEVAALIEEYAGAPFDIRVEPTRYRPGDLRAEAQRLLAEHSGVVTVTFPRNEGDGVGIGIDPAEAASPDQADLERLGVTSRFPLFPEAMGRPVPAAGVAAG</sequence>
<accession>A0A286GGN1</accession>
<dbReference type="AlphaFoldDB" id="A0A286GGN1"/>
<dbReference type="Proteomes" id="UP000219482">
    <property type="component" value="Unassembled WGS sequence"/>
</dbReference>
<protein>
    <submittedName>
        <fullName evidence="2">Uncharacterized protein</fullName>
    </submittedName>
</protein>
<dbReference type="OrthoDB" id="5187485at2"/>
<proteinExistence type="predicted"/>
<organism evidence="2 3">
    <name type="scientific">Blastococcus haudaquaticus</name>
    <dbReference type="NCBI Taxonomy" id="1938745"/>
    <lineage>
        <taxon>Bacteria</taxon>
        <taxon>Bacillati</taxon>
        <taxon>Actinomycetota</taxon>
        <taxon>Actinomycetes</taxon>
        <taxon>Geodermatophilales</taxon>
        <taxon>Geodermatophilaceae</taxon>
        <taxon>Blastococcus</taxon>
    </lineage>
</organism>
<keyword evidence="3" id="KW-1185">Reference proteome</keyword>
<dbReference type="PROSITE" id="PS51257">
    <property type="entry name" value="PROKAR_LIPOPROTEIN"/>
    <property type="match status" value="1"/>
</dbReference>